<reference evidence="1" key="1">
    <citation type="submission" date="2021-01" db="EMBL/GenBank/DDBJ databases">
        <authorList>
            <person name="Kaushik A."/>
        </authorList>
    </citation>
    <scope>NUCLEOTIDE SEQUENCE</scope>
    <source>
        <strain evidence="1">AG4-RS23</strain>
    </source>
</reference>
<protein>
    <submittedName>
        <fullName evidence="1">Uncharacterized protein</fullName>
    </submittedName>
</protein>
<dbReference type="AlphaFoldDB" id="A0A8H3ALR3"/>
<evidence type="ECO:0000313" key="1">
    <source>
        <dbReference type="EMBL" id="CAE6432608.1"/>
    </source>
</evidence>
<sequence length="406" mass="45088">MVARLPIELVDLVVQYSATDTRAHLSTVSRGVYSISIRVLYSSILDMSVSRTIRCLLTLSRKPELALLVRSFSFYLSPSPNFLRPFLILLSRVLGNLHNLRTLTLQLGVPITMNLLGQISSRLTRLIYIHPFNGPHPASQFLSNQTTIEELLLVCQPSDLSTLDSDALPALKELAAPLWLLPNILPSRLPRLSQLTLLGIMNHPLEWFLLGVIIKFSLSNPLQSLELIVRAKISEKSMTTMATSPGLALLGLVAPFISSLTLDTYGHLIKQNELQNMIGLVLPHYPNLKTLIVTSQPPTPGACMYEPPPQSAEVFSDILSSLHQQLLSMSDTLDNISNLFSAFLSRYSAPQAEPDQTQDQSTPLIDALHDGSCHLEIINAWRQIHPGLERVVFPVGAYLIRKNRNN</sequence>
<name>A0A8H3ALR3_9AGAM</name>
<dbReference type="Proteomes" id="UP000663861">
    <property type="component" value="Unassembled WGS sequence"/>
</dbReference>
<accession>A0A8H3ALR3</accession>
<gene>
    <name evidence="1" type="ORF">RDB_LOCUS27617</name>
</gene>
<evidence type="ECO:0000313" key="2">
    <source>
        <dbReference type="Proteomes" id="UP000663861"/>
    </source>
</evidence>
<proteinExistence type="predicted"/>
<organism evidence="1 2">
    <name type="scientific">Rhizoctonia solani</name>
    <dbReference type="NCBI Taxonomy" id="456999"/>
    <lineage>
        <taxon>Eukaryota</taxon>
        <taxon>Fungi</taxon>
        <taxon>Dikarya</taxon>
        <taxon>Basidiomycota</taxon>
        <taxon>Agaricomycotina</taxon>
        <taxon>Agaricomycetes</taxon>
        <taxon>Cantharellales</taxon>
        <taxon>Ceratobasidiaceae</taxon>
        <taxon>Rhizoctonia</taxon>
    </lineage>
</organism>
<dbReference type="EMBL" id="CAJMWY010000412">
    <property type="protein sequence ID" value="CAE6432608.1"/>
    <property type="molecule type" value="Genomic_DNA"/>
</dbReference>
<comment type="caution">
    <text evidence="1">The sequence shown here is derived from an EMBL/GenBank/DDBJ whole genome shotgun (WGS) entry which is preliminary data.</text>
</comment>